<protein>
    <submittedName>
        <fullName evidence="2">Uncharacterized protein</fullName>
    </submittedName>
</protein>
<evidence type="ECO:0000313" key="2">
    <source>
        <dbReference type="EMBL" id="NBI29073.1"/>
    </source>
</evidence>
<feature type="transmembrane region" description="Helical" evidence="1">
    <location>
        <begin position="129"/>
        <end position="148"/>
    </location>
</feature>
<proteinExistence type="predicted"/>
<dbReference type="RefSeq" id="WP_160645876.1">
    <property type="nucleotide sequence ID" value="NZ_SIJB01000021.1"/>
</dbReference>
<reference evidence="2 3" key="1">
    <citation type="submission" date="2019-01" db="EMBL/GenBank/DDBJ databases">
        <title>Chengkuizengella sp. nov., isolated from deep-sea sediment of East Pacific Ocean.</title>
        <authorList>
            <person name="Yang J."/>
            <person name="Lai Q."/>
            <person name="Shao Z."/>
        </authorList>
    </citation>
    <scope>NUCLEOTIDE SEQUENCE [LARGE SCALE GENOMIC DNA]</scope>
    <source>
        <strain evidence="2 3">YPA3-1-1</strain>
    </source>
</reference>
<name>A0A6N9Q1Z7_9BACL</name>
<keyword evidence="1" id="KW-1133">Transmembrane helix</keyword>
<feature type="transmembrane region" description="Helical" evidence="1">
    <location>
        <begin position="7"/>
        <end position="27"/>
    </location>
</feature>
<organism evidence="2 3">
    <name type="scientific">Chengkuizengella marina</name>
    <dbReference type="NCBI Taxonomy" id="2507566"/>
    <lineage>
        <taxon>Bacteria</taxon>
        <taxon>Bacillati</taxon>
        <taxon>Bacillota</taxon>
        <taxon>Bacilli</taxon>
        <taxon>Bacillales</taxon>
        <taxon>Paenibacillaceae</taxon>
        <taxon>Chengkuizengella</taxon>
    </lineage>
</organism>
<feature type="transmembrane region" description="Helical" evidence="1">
    <location>
        <begin position="154"/>
        <end position="176"/>
    </location>
</feature>
<dbReference type="OrthoDB" id="2596219at2"/>
<dbReference type="AlphaFoldDB" id="A0A6N9Q1Z7"/>
<sequence>MSQAFNKIFWGVLLTFIDIHIIIIDIFPDPLGYYFIYAGVKLLPVYVPSSQRVKNVAILLSIATLPTTFYQNDIFNTLSQVPNLLIWSIYNTSLGLLNLILVYYTFQLMMDIVNKSGEEALIRRTSKTFTVYVSVSLILILFQTFMMNMTRDLLFTYVLVASISGIILEITLLILLRKYRSIKIII</sequence>
<feature type="transmembrane region" description="Helical" evidence="1">
    <location>
        <begin position="84"/>
        <end position="106"/>
    </location>
</feature>
<dbReference type="Proteomes" id="UP000448943">
    <property type="component" value="Unassembled WGS sequence"/>
</dbReference>
<comment type="caution">
    <text evidence="2">The sequence shown here is derived from an EMBL/GenBank/DDBJ whole genome shotgun (WGS) entry which is preliminary data.</text>
</comment>
<keyword evidence="1" id="KW-0472">Membrane</keyword>
<evidence type="ECO:0000256" key="1">
    <source>
        <dbReference type="SAM" id="Phobius"/>
    </source>
</evidence>
<gene>
    <name evidence="2" type="ORF">ERL59_08890</name>
</gene>
<evidence type="ECO:0000313" key="3">
    <source>
        <dbReference type="Proteomes" id="UP000448943"/>
    </source>
</evidence>
<dbReference type="EMBL" id="SIJB01000021">
    <property type="protein sequence ID" value="NBI29073.1"/>
    <property type="molecule type" value="Genomic_DNA"/>
</dbReference>
<accession>A0A6N9Q1Z7</accession>
<keyword evidence="1" id="KW-0812">Transmembrane</keyword>
<keyword evidence="3" id="KW-1185">Reference proteome</keyword>